<evidence type="ECO:0000259" key="15">
    <source>
        <dbReference type="Pfam" id="PF18404"/>
    </source>
</evidence>
<organism evidence="16">
    <name type="scientific">Aegilops tauschii</name>
    <name type="common">Tausch's goatgrass</name>
    <name type="synonym">Aegilops squarrosa</name>
    <dbReference type="NCBI Taxonomy" id="37682"/>
    <lineage>
        <taxon>Eukaryota</taxon>
        <taxon>Viridiplantae</taxon>
        <taxon>Streptophyta</taxon>
        <taxon>Embryophyta</taxon>
        <taxon>Tracheophyta</taxon>
        <taxon>Spermatophyta</taxon>
        <taxon>Magnoliopsida</taxon>
        <taxon>Liliopsida</taxon>
        <taxon>Poales</taxon>
        <taxon>Poaceae</taxon>
        <taxon>BOP clade</taxon>
        <taxon>Pooideae</taxon>
        <taxon>Triticodae</taxon>
        <taxon>Triticeae</taxon>
        <taxon>Triticinae</taxon>
        <taxon>Aegilops</taxon>
    </lineage>
</organism>
<comment type="cofactor">
    <cofactor evidence="1">
        <name>Ca(2+)</name>
        <dbReference type="ChEBI" id="CHEBI:29108"/>
    </cofactor>
</comment>
<dbReference type="SUPFAM" id="SSF53448">
    <property type="entry name" value="Nucleotide-diphospho-sugar transferases"/>
    <property type="match status" value="1"/>
</dbReference>
<dbReference type="InterPro" id="IPR040525">
    <property type="entry name" value="UGGT_TRXL_4"/>
</dbReference>
<comment type="subcellular location">
    <subcellularLocation>
        <location evidence="2">Endoplasmic reticulum lumen</location>
    </subcellularLocation>
</comment>
<feature type="domain" description="Reverse transcriptase Ty1/copia-type" evidence="9">
    <location>
        <begin position="1086"/>
        <end position="1325"/>
    </location>
</feature>
<evidence type="ECO:0000256" key="1">
    <source>
        <dbReference type="ARBA" id="ARBA00001913"/>
    </source>
</evidence>
<feature type="domain" description="UGGT thioredoxin-like" evidence="13">
    <location>
        <begin position="1424"/>
        <end position="1561"/>
    </location>
</feature>
<dbReference type="InterPro" id="IPR043502">
    <property type="entry name" value="DNA/RNA_pol_sf"/>
</dbReference>
<protein>
    <submittedName>
        <fullName evidence="16">UDP-glucose:glycoprotein glucosyltransferase 1</fullName>
    </submittedName>
</protein>
<dbReference type="PANTHER" id="PTHR11226:SF0">
    <property type="entry name" value="UDP-GLUCOSE:GLYCOPROTEIN GLUCOSYLTRANSFERASE"/>
    <property type="match status" value="1"/>
</dbReference>
<evidence type="ECO:0000313" key="16">
    <source>
        <dbReference type="EnsemblPlants" id="EMT29944"/>
    </source>
</evidence>
<dbReference type="Pfam" id="PF07727">
    <property type="entry name" value="RVT_2"/>
    <property type="match status" value="1"/>
</dbReference>
<dbReference type="Pfam" id="PF18401">
    <property type="entry name" value="Thioredoxin_13"/>
    <property type="match status" value="1"/>
</dbReference>
<evidence type="ECO:0000256" key="3">
    <source>
        <dbReference type="ARBA" id="ARBA00004922"/>
    </source>
</evidence>
<dbReference type="InterPro" id="IPR025724">
    <property type="entry name" value="GAG-pre-integrase_dom"/>
</dbReference>
<name>M8C6Q8_AEGTA</name>
<dbReference type="Gene3D" id="3.90.550.10">
    <property type="entry name" value="Spore Coat Polysaccharide Biosynthesis Protein SpsA, Chain A"/>
    <property type="match status" value="1"/>
</dbReference>
<dbReference type="InterPro" id="IPR009448">
    <property type="entry name" value="UDP-g_GGtrans"/>
</dbReference>
<feature type="domain" description="UGGT thioredoxin-like" evidence="11">
    <location>
        <begin position="53"/>
        <end position="237"/>
    </location>
</feature>
<dbReference type="Pfam" id="PF18400">
    <property type="entry name" value="Thioredoxin_12"/>
    <property type="match status" value="1"/>
</dbReference>
<evidence type="ECO:0000256" key="8">
    <source>
        <dbReference type="ARBA" id="ARBA00023180"/>
    </source>
</evidence>
<dbReference type="Pfam" id="PF18402">
    <property type="entry name" value="Thioredoxin_14"/>
    <property type="match status" value="2"/>
</dbReference>
<evidence type="ECO:0000256" key="6">
    <source>
        <dbReference type="ARBA" id="ARBA00022729"/>
    </source>
</evidence>
<dbReference type="GO" id="GO:0051082">
    <property type="term" value="F:unfolded protein binding"/>
    <property type="evidence" value="ECO:0007669"/>
    <property type="project" value="TreeGrafter"/>
</dbReference>
<dbReference type="InterPro" id="IPR029044">
    <property type="entry name" value="Nucleotide-diphossugar_trans"/>
</dbReference>
<evidence type="ECO:0000256" key="2">
    <source>
        <dbReference type="ARBA" id="ARBA00004319"/>
    </source>
</evidence>
<dbReference type="PANTHER" id="PTHR11226">
    <property type="entry name" value="UDP-GLUCOSE GLYCOPROTEIN:GLUCOSYLTRANSFERASE"/>
    <property type="match status" value="1"/>
</dbReference>
<proteinExistence type="inferred from homology"/>
<comment type="pathway">
    <text evidence="3">Protein modification; protein glycosylation.</text>
</comment>
<feature type="domain" description="GAG-pre-integrase" evidence="10">
    <location>
        <begin position="1002"/>
        <end position="1061"/>
    </location>
</feature>
<dbReference type="InterPro" id="IPR040694">
    <property type="entry name" value="UGGT_TRXL_2"/>
</dbReference>
<feature type="domain" description="UGGT thioredoxin-like" evidence="13">
    <location>
        <begin position="504"/>
        <end position="611"/>
    </location>
</feature>
<dbReference type="SUPFAM" id="SSF56672">
    <property type="entry name" value="DNA/RNA polymerases"/>
    <property type="match status" value="1"/>
</dbReference>
<dbReference type="Pfam" id="PF18403">
    <property type="entry name" value="Thioredoxin_15"/>
    <property type="match status" value="1"/>
</dbReference>
<feature type="domain" description="UGGT thioredoxin-like" evidence="12">
    <location>
        <begin position="377"/>
        <end position="494"/>
    </location>
</feature>
<evidence type="ECO:0000259" key="9">
    <source>
        <dbReference type="Pfam" id="PF07727"/>
    </source>
</evidence>
<dbReference type="ExpressionAtlas" id="M8C6Q8">
    <property type="expression patterns" value="baseline"/>
</dbReference>
<keyword evidence="7" id="KW-0256">Endoplasmic reticulum</keyword>
<dbReference type="UniPathway" id="UPA00378"/>
<sequence>MATAGGSRSGVSRAAFALVAVVLVGCLGGGVSVAEIRRQKNVQVALRAKWAGTPLLLEASELLSKERRDYFWEFIGHWKELDKGSECLTAKCCAQKIVEDVRSFLSEPLASIFEFSLTLRSASPRLVLYKQLAEESLSSVPVKDDALEQISGSGAVEGTCCWVDTGNTLFFNSDDLHKWLEGSGKGATDSTGQPELFDFDHVYPRSNITAPVAIFYGAVGTKCFKELHVHLAEASKQLIVLITGSSSSTCFLCHHITFYVFFCFSNFAALAGKVRYALRPVLPSGCQATSSFCGSIGAADAVTLSGYGVELALKNMEYKAMDDTAIKKGVALEDPKTEDLSQEVRGFIFSKILERKPELNAEIMSFRDYLLSSTVSDTLEVWELKDLGHQTAQRILHASDPLQSMQEINQNFPSVVSSLSRMKVDDSIKDEIIANQRMVPPGKSLMALNGALINIEDLDLYLLMDMVREELSLADQFIRLKLPQSAAHKILSAAPPAESNSFRVDFRSSHVHYLNNLEEDALYKRWRSNLNELLMPVYPGQMRYIRKNLFHAVYVFDPASACGAEASLFLTFSLKNDGSKSDEDTSTLIMRLFLYIKETYSTQLAFQFLSDGVIQRGYLSMSSSGYVVVPRCSVIFDGTNYAEFAGFMRIHMRGLLLWGVLSGEVPCPPRPVAPVAPIPPVPPVLAADASQADRDEAKALDAAAVDAYDQQMSAYSDALPVYRDDLSAYTQWCNDDARVAAVLTTSVLPQFASEFMGLGTVAAMWSYLCQRYRPSGDALYLSVVRQEHALQQGDSSVDEFYSQCSAIWRQLDSLRTVVCGTCRCCQTTGSDLDFQRVHEFLSRLRSEFEPRRAHLLARGRVPISEVLAELRAEETRLRSAGLLVVPSVLAARARVSSARLTAPLLLPTPSGGYYTPQASTCFLRLLVDWFRCCCDCIHFSITAGIYTVSVSHVPRLTMNLFSAAQLTDSGCRVILDIGAGPRRRESEGLWKVDWLCVPSAVTTSASSHALAASSSASFQQWHHRLGHICGSRLSSLVRQGLLGSVSGDVSLHCNGCRLGKQTQLPYPTSESLAMAEELAALERSGTWDLVSLPSGVRPITCKWVYKIKTRSDGSLERYKARLVARGFQQEQGRDYDETFAPVAHMTTVRTLLAVASVRHWSISQLDVQNAFLNGELREEVYMQPPPGYYAPDGMVCRLRRSLYGLKQAPRAWFERFASVVTAAGFLPSDDDPALFVHTSPRGRTLLLLYVDDMIITGDAYDYIAFVKARLRDQFLMTDLGPLRYFLGIEISSTSDGFYISQEKYIQDLLARAALGDERTVVTPMELNVQLRASDGDPLPNPTRYRHLVGSLVYLAVTRPDISYPVHILTLLSSRPILMLPGPVIPLDRRSLSAYCVFLGGSLIARKTKKQTAVSRSSTEAELRAMAMLTAEIHRLRNGGDDYSEEPVEVHHVEEAFVDSLLSGAKSHPQDVLLKLQKENLYKQEADENSRFVHKLGLYKLQCCLLMNGLVHEPNEDATMNAMNDELPRIQEQVYYGHIQSHTDVLEKFLSESSYKRYNPSITGKSTEKKRFVSLFASYHQEDSVLHDISYLHSHGTRDDAKPVTHLLAVDLSSVTGTKLLHEAIRYLMDGSNRARVGLLLYACSDSVSTILLMKDIIDRTISSFSGKEKVLDFLYGLCKYYEGQHMVASSAAGDTLSSIKDKVYSLAAETALPVDDYKAWLTSFSADTILKGIDKLSDFLFGQLGLEFGSNAVITNGRIFVVDDGDSFLNEDLGLLESMEYELRTKYIHEIIEEVEWAGVDPDYLTSKFYSDITMLVSSSMSIRERPSERAHFEILNAEYSAIKLNSMNSSVHIDAVIDPLSPAGQKLSPLLRILSQQIQPSMRIVLNPISSLADLPLKNYYRFVLPSMDDFSSTDFSVHGPKAFFSNMPLSKTLTMNIDVPEPWLVEPVVAIHDLDNILLENLGDVRTLQAVYELEALLLTGHCMEKDREPPRGLQFILGTKQRPHLVDTLVMSNLGYWQMKVSPGVWYLQLAPGRSADLYELPSKLIAIDSLRGKLLHIEVQKKKGKEHEDLLNADDDNHVQEKTDNKGWNTNLLKWASSFISGDASLKKKAEKNTVSISSDLKDARQGETINIFSVASGHLILYTAQTAILALYSNVAAANPSYTSYTILLLEEYHTERYERFLKIMILSVLKKTERPVKFWFIKNYLSPQFKKEKQRIIWAYKILFLDVIFPLSLRKVIFVDADQIVRTDMGELYDMDLKGRPLAYTPFCDNNKEMDGYRFWKQGFWKDHLRGRPYHISALYVVDLAKFRQTAAGDNLRVVYETLSKDPNSLSNLDQDLPNYAQHTVPIFSLPQEWLWCESWCGNATKAQAKTIDLCNNPMTKEPKLQGAKRIVPEWVDFDAEARHFTARILGENVEEIAEAIPPSSESDAPKPDHDDSSQDAKDEL</sequence>
<dbReference type="CDD" id="cd06432">
    <property type="entry name" value="GT8_HUGT1_C_like"/>
    <property type="match status" value="1"/>
</dbReference>
<dbReference type="CDD" id="cd09272">
    <property type="entry name" value="RNase_HI_RT_Ty1"/>
    <property type="match status" value="1"/>
</dbReference>
<keyword evidence="8" id="KW-0325">Glycoprotein</keyword>
<evidence type="ECO:0000259" key="10">
    <source>
        <dbReference type="Pfam" id="PF13976"/>
    </source>
</evidence>
<evidence type="ECO:0000259" key="14">
    <source>
        <dbReference type="Pfam" id="PF18403"/>
    </source>
</evidence>
<dbReference type="EnsemblPlants" id="EMT29944">
    <property type="protein sequence ID" value="EMT29944"/>
    <property type="gene ID" value="F775_04343"/>
</dbReference>
<evidence type="ECO:0000259" key="11">
    <source>
        <dbReference type="Pfam" id="PF18400"/>
    </source>
</evidence>
<dbReference type="InterPro" id="IPR040693">
    <property type="entry name" value="UGGT_TRXL_1"/>
</dbReference>
<comment type="similarity">
    <text evidence="4">Belongs to the glycosyltransferase 8 family.</text>
</comment>
<feature type="domain" description="UDP-glucose:glycoprotein glucosyltransferase thioredoxin-like" evidence="14">
    <location>
        <begin position="1577"/>
        <end position="1822"/>
    </location>
</feature>
<dbReference type="InterPro" id="IPR040692">
    <property type="entry name" value="UGGT_TRXL_3"/>
</dbReference>
<dbReference type="InterPro" id="IPR040497">
    <property type="entry name" value="Glyco_transf_24"/>
</dbReference>
<evidence type="ECO:0000256" key="4">
    <source>
        <dbReference type="ARBA" id="ARBA00006351"/>
    </source>
</evidence>
<dbReference type="InterPro" id="IPR013103">
    <property type="entry name" value="RVT_2"/>
</dbReference>
<keyword evidence="6" id="KW-0732">Signal</keyword>
<dbReference type="Pfam" id="PF18404">
    <property type="entry name" value="Glyco_transf_24"/>
    <property type="match status" value="1"/>
</dbReference>
<feature type="domain" description="Glucosyltransferase 24 catalytic" evidence="15">
    <location>
        <begin position="2216"/>
        <end position="2410"/>
    </location>
</feature>
<dbReference type="GO" id="GO:0018279">
    <property type="term" value="P:protein N-linked glycosylation via asparagine"/>
    <property type="evidence" value="ECO:0007669"/>
    <property type="project" value="TreeGrafter"/>
</dbReference>
<dbReference type="GO" id="GO:0036503">
    <property type="term" value="P:ERAD pathway"/>
    <property type="evidence" value="ECO:0007669"/>
    <property type="project" value="TreeGrafter"/>
</dbReference>
<evidence type="ECO:0000256" key="5">
    <source>
        <dbReference type="ARBA" id="ARBA00022679"/>
    </source>
</evidence>
<keyword evidence="5" id="KW-0808">Transferase</keyword>
<dbReference type="Pfam" id="PF06427">
    <property type="entry name" value="UDP-g_GGTase"/>
    <property type="match status" value="1"/>
</dbReference>
<accession>M8C6Q8</accession>
<dbReference type="Pfam" id="PF13976">
    <property type="entry name" value="gag_pre-integrs"/>
    <property type="match status" value="1"/>
</dbReference>
<evidence type="ECO:0000256" key="7">
    <source>
        <dbReference type="ARBA" id="ARBA00022824"/>
    </source>
</evidence>
<dbReference type="GO" id="GO:0003980">
    <property type="term" value="F:UDP-glucose:glycoprotein glucosyltransferase activity"/>
    <property type="evidence" value="ECO:0007669"/>
    <property type="project" value="InterPro"/>
</dbReference>
<evidence type="ECO:0000259" key="12">
    <source>
        <dbReference type="Pfam" id="PF18401"/>
    </source>
</evidence>
<dbReference type="GO" id="GO:0005788">
    <property type="term" value="C:endoplasmic reticulum lumen"/>
    <property type="evidence" value="ECO:0007669"/>
    <property type="project" value="UniProtKB-SubCell"/>
</dbReference>
<reference evidence="16" key="1">
    <citation type="submission" date="2015-06" db="UniProtKB">
        <authorList>
            <consortium name="EnsemblPlants"/>
        </authorList>
    </citation>
    <scope>IDENTIFICATION</scope>
</reference>
<evidence type="ECO:0000259" key="13">
    <source>
        <dbReference type="Pfam" id="PF18402"/>
    </source>
</evidence>